<dbReference type="AlphaFoldDB" id="A0A4R1F2Z6"/>
<reference evidence="2 3" key="1">
    <citation type="submission" date="2019-03" db="EMBL/GenBank/DDBJ databases">
        <title>Genomic Encyclopedia of Type Strains, Phase IV (KMG-IV): sequencing the most valuable type-strain genomes for metagenomic binning, comparative biology and taxonomic classification.</title>
        <authorList>
            <person name="Goeker M."/>
        </authorList>
    </citation>
    <scope>NUCLEOTIDE SEQUENCE [LARGE SCALE GENOMIC DNA]</scope>
    <source>
        <strain evidence="2 3">DSM 24830</strain>
    </source>
</reference>
<keyword evidence="1" id="KW-0472">Membrane</keyword>
<keyword evidence="3" id="KW-1185">Reference proteome</keyword>
<feature type="transmembrane region" description="Helical" evidence="1">
    <location>
        <begin position="87"/>
        <end position="107"/>
    </location>
</feature>
<dbReference type="EMBL" id="SMFQ01000002">
    <property type="protein sequence ID" value="TCJ88566.1"/>
    <property type="molecule type" value="Genomic_DNA"/>
</dbReference>
<sequence length="196" mass="21423">MNTVKNNITTKTQLIIGGALLALMIATRGNLFSHMADASWAIFFMVGFYLRGDSLKKLAFPLFFLAAFVIDLIVIDAQGGVHYCFTPAYPFLIPAYAAMWFAGRWFANKYQENARGLATFVASAVAGVAVCFLISNAGFYLFAGKFEEMSVAQYASSVAQYLPGYLKTTSIYLGFVALVHLLITHSPAANKEEAHS</sequence>
<keyword evidence="1" id="KW-1133">Transmembrane helix</keyword>
<feature type="transmembrane region" description="Helical" evidence="1">
    <location>
        <begin position="58"/>
        <end position="75"/>
    </location>
</feature>
<evidence type="ECO:0000313" key="2">
    <source>
        <dbReference type="EMBL" id="TCJ88566.1"/>
    </source>
</evidence>
<dbReference type="OrthoDB" id="9787530at2"/>
<keyword evidence="1" id="KW-0812">Transmembrane</keyword>
<evidence type="ECO:0000313" key="3">
    <source>
        <dbReference type="Proteomes" id="UP000294887"/>
    </source>
</evidence>
<dbReference type="RefSeq" id="WP_131904255.1">
    <property type="nucleotide sequence ID" value="NZ_BAAAFU010000008.1"/>
</dbReference>
<organism evidence="2 3">
    <name type="scientific">Cocleimonas flava</name>
    <dbReference type="NCBI Taxonomy" id="634765"/>
    <lineage>
        <taxon>Bacteria</taxon>
        <taxon>Pseudomonadati</taxon>
        <taxon>Pseudomonadota</taxon>
        <taxon>Gammaproteobacteria</taxon>
        <taxon>Thiotrichales</taxon>
        <taxon>Thiotrichaceae</taxon>
        <taxon>Cocleimonas</taxon>
    </lineage>
</organism>
<dbReference type="Proteomes" id="UP000294887">
    <property type="component" value="Unassembled WGS sequence"/>
</dbReference>
<protein>
    <submittedName>
        <fullName evidence="2">Uncharacterized protein</fullName>
    </submittedName>
</protein>
<name>A0A4R1F2Z6_9GAMM</name>
<gene>
    <name evidence="2" type="ORF">EV695_0423</name>
</gene>
<comment type="caution">
    <text evidence="2">The sequence shown here is derived from an EMBL/GenBank/DDBJ whole genome shotgun (WGS) entry which is preliminary data.</text>
</comment>
<feature type="transmembrane region" description="Helical" evidence="1">
    <location>
        <begin position="119"/>
        <end position="142"/>
    </location>
</feature>
<accession>A0A4R1F2Z6</accession>
<feature type="transmembrane region" description="Helical" evidence="1">
    <location>
        <begin position="12"/>
        <end position="29"/>
    </location>
</feature>
<feature type="transmembrane region" description="Helical" evidence="1">
    <location>
        <begin position="162"/>
        <end position="183"/>
    </location>
</feature>
<evidence type="ECO:0000256" key="1">
    <source>
        <dbReference type="SAM" id="Phobius"/>
    </source>
</evidence>
<proteinExistence type="predicted"/>